<keyword evidence="4" id="KW-0560">Oxidoreductase</keyword>
<evidence type="ECO:0000256" key="4">
    <source>
        <dbReference type="ARBA" id="ARBA00023002"/>
    </source>
</evidence>
<dbReference type="InterPro" id="IPR051820">
    <property type="entry name" value="FAD-binding_MO"/>
</dbReference>
<evidence type="ECO:0000313" key="6">
    <source>
        <dbReference type="EMBL" id="SJX64351.1"/>
    </source>
</evidence>
<dbReference type="Gene3D" id="3.50.50.60">
    <property type="entry name" value="FAD/NAD(P)-binding domain"/>
    <property type="match status" value="3"/>
</dbReference>
<keyword evidence="3" id="KW-0274">FAD</keyword>
<comment type="cofactor">
    <cofactor evidence="1">
        <name>FAD</name>
        <dbReference type="ChEBI" id="CHEBI:57692"/>
    </cofactor>
</comment>
<keyword evidence="5 6" id="KW-0503">Monooxygenase</keyword>
<evidence type="ECO:0000256" key="5">
    <source>
        <dbReference type="ARBA" id="ARBA00023033"/>
    </source>
</evidence>
<proteinExistence type="predicted"/>
<dbReference type="PANTHER" id="PTHR43872">
    <property type="entry name" value="MONOOXYGENASE, PUTATIVE (AFU_ORTHOLOGUE AFUA_8G02570)-RELATED"/>
    <property type="match status" value="1"/>
</dbReference>
<dbReference type="EMBL" id="LT795065">
    <property type="protein sequence ID" value="SJX64351.1"/>
    <property type="molecule type" value="Genomic_DNA"/>
</dbReference>
<evidence type="ECO:0000256" key="3">
    <source>
        <dbReference type="ARBA" id="ARBA00022827"/>
    </source>
</evidence>
<keyword evidence="2" id="KW-0285">Flavoprotein</keyword>
<dbReference type="Pfam" id="PF13450">
    <property type="entry name" value="NAD_binding_8"/>
    <property type="match status" value="1"/>
</dbReference>
<dbReference type="InterPro" id="IPR020946">
    <property type="entry name" value="Flavin_mOase-like"/>
</dbReference>
<reference evidence="6 7" key="1">
    <citation type="submission" date="2017-02" db="EMBL/GenBank/DDBJ databases">
        <authorList>
            <person name="Peterson S.W."/>
        </authorList>
    </citation>
    <scope>NUCLEOTIDE SEQUENCE [LARGE SCALE GENOMIC DNA]</scope>
    <source>
        <strain evidence="6 7">SRS1_H2-8</strain>
    </source>
</reference>
<organism evidence="6 7">
    <name type="scientific">Sporisorium reilianum f. sp. reilianum</name>
    <dbReference type="NCBI Taxonomy" id="72559"/>
    <lineage>
        <taxon>Eukaryota</taxon>
        <taxon>Fungi</taxon>
        <taxon>Dikarya</taxon>
        <taxon>Basidiomycota</taxon>
        <taxon>Ustilaginomycotina</taxon>
        <taxon>Ustilaginomycetes</taxon>
        <taxon>Ustilaginales</taxon>
        <taxon>Ustilaginaceae</taxon>
        <taxon>Sporisorium</taxon>
    </lineage>
</organism>
<sequence>MSASQDPHPIDDMLIIGGGISGINAACRLTDTHPHLTYTLLEARSTLGGTWDLFKYPGIRSDSDLHTFGYAFRAWRGPAIASAPEILAYLHAVADEYNIPQHTRFDTKVVRASWSSSEQHWTVQTKHAITGETHEHRARFLFNCCGYYDYDQPLHASIPGIGDFAGPVVHPQFWTLTQPQYASKRVAIVGSGATAITLLPALAPHTAHVTLIQRSPSYIVATNPVDPVANALQSLLPETWASFVVRQKNVLRIYGLYHFARAFPGMFRGLITSMVHKQLPEHVPVQPHFTSRYQPWDQRIGLSPNGDFFQAFRERRASIATGNIVSVQKDHIALDTGDTITADIIVTATGLKLQFGGGIELVVDGERVATSEKFVWRGCMLEGVPNFAFAMGYTNASWTLGSDCTAHFVMRMLGHLAKTRQQVVKPEVKQREQLVEASLLDMSSTYVEKAKAYLPKTATTGPWKRRTNYWRDMWAAKHGSFDQLVFA</sequence>
<accession>A0A2N8UHN5</accession>
<dbReference type="GO" id="GO:0004499">
    <property type="term" value="F:N,N-dimethylaniline monooxygenase activity"/>
    <property type="evidence" value="ECO:0007669"/>
    <property type="project" value="InterPro"/>
</dbReference>
<dbReference type="AlphaFoldDB" id="A0A2N8UHN5"/>
<evidence type="ECO:0000313" key="7">
    <source>
        <dbReference type="Proteomes" id="UP000239563"/>
    </source>
</evidence>
<name>A0A2N8UHN5_9BASI</name>
<dbReference type="PRINTS" id="PR00411">
    <property type="entry name" value="PNDRDTASEI"/>
</dbReference>
<evidence type="ECO:0000256" key="1">
    <source>
        <dbReference type="ARBA" id="ARBA00001974"/>
    </source>
</evidence>
<dbReference type="InterPro" id="IPR036188">
    <property type="entry name" value="FAD/NAD-bd_sf"/>
</dbReference>
<dbReference type="SUPFAM" id="SSF51905">
    <property type="entry name" value="FAD/NAD(P)-binding domain"/>
    <property type="match status" value="1"/>
</dbReference>
<dbReference type="PANTHER" id="PTHR43872:SF1">
    <property type="entry name" value="MONOOXYGENASE, PUTATIVE (AFU_ORTHOLOGUE AFUA_8G02570)-RELATED"/>
    <property type="match status" value="1"/>
</dbReference>
<dbReference type="Proteomes" id="UP000239563">
    <property type="component" value="Chromosome XII"/>
</dbReference>
<protein>
    <submittedName>
        <fullName evidence="6">Related to monooxygenase</fullName>
    </submittedName>
</protein>
<dbReference type="GO" id="GO:0050661">
    <property type="term" value="F:NADP binding"/>
    <property type="evidence" value="ECO:0007669"/>
    <property type="project" value="InterPro"/>
</dbReference>
<dbReference type="GO" id="GO:0050660">
    <property type="term" value="F:flavin adenine dinucleotide binding"/>
    <property type="evidence" value="ECO:0007669"/>
    <property type="project" value="InterPro"/>
</dbReference>
<dbReference type="Pfam" id="PF00743">
    <property type="entry name" value="FMO-like"/>
    <property type="match status" value="1"/>
</dbReference>
<gene>
    <name evidence="6" type="ORF">SRS1_21008</name>
</gene>
<evidence type="ECO:0000256" key="2">
    <source>
        <dbReference type="ARBA" id="ARBA00022630"/>
    </source>
</evidence>